<dbReference type="OrthoDB" id="412787at2759"/>
<feature type="domain" description="Endonuclease/exonuclease/phosphatase" evidence="1">
    <location>
        <begin position="254"/>
        <end position="556"/>
    </location>
</feature>
<protein>
    <recommendedName>
        <fullName evidence="5">2',5'-phosphodiesterase 12</fullName>
    </recommendedName>
</protein>
<dbReference type="Pfam" id="PF21171">
    <property type="entry name" value="PDE12-like_N"/>
    <property type="match status" value="1"/>
</dbReference>
<organism evidence="3">
    <name type="scientific">Medioppia subpectinata</name>
    <dbReference type="NCBI Taxonomy" id="1979941"/>
    <lineage>
        <taxon>Eukaryota</taxon>
        <taxon>Metazoa</taxon>
        <taxon>Ecdysozoa</taxon>
        <taxon>Arthropoda</taxon>
        <taxon>Chelicerata</taxon>
        <taxon>Arachnida</taxon>
        <taxon>Acari</taxon>
        <taxon>Acariformes</taxon>
        <taxon>Sarcoptiformes</taxon>
        <taxon>Oribatida</taxon>
        <taxon>Brachypylina</taxon>
        <taxon>Oppioidea</taxon>
        <taxon>Oppiidae</taxon>
        <taxon>Medioppia</taxon>
    </lineage>
</organism>
<evidence type="ECO:0000313" key="3">
    <source>
        <dbReference type="EMBL" id="CAD7630725.1"/>
    </source>
</evidence>
<evidence type="ECO:0000313" key="4">
    <source>
        <dbReference type="Proteomes" id="UP000759131"/>
    </source>
</evidence>
<accession>A0A7R9KWK8</accession>
<dbReference type="EMBL" id="OC863031">
    <property type="protein sequence ID" value="CAD7630725.1"/>
    <property type="molecule type" value="Genomic_DNA"/>
</dbReference>
<proteinExistence type="predicted"/>
<dbReference type="Proteomes" id="UP000759131">
    <property type="component" value="Unassembled WGS sequence"/>
</dbReference>
<dbReference type="InterPro" id="IPR050410">
    <property type="entry name" value="CCR4/nocturin_mRNA_transcr"/>
</dbReference>
<feature type="domain" description="2',5'-phosphodiesterase 12-like N-terminal" evidence="2">
    <location>
        <begin position="117"/>
        <end position="218"/>
    </location>
</feature>
<evidence type="ECO:0008006" key="5">
    <source>
        <dbReference type="Google" id="ProtNLM"/>
    </source>
</evidence>
<dbReference type="PANTHER" id="PTHR12121">
    <property type="entry name" value="CARBON CATABOLITE REPRESSOR PROTEIN 4"/>
    <property type="match status" value="1"/>
</dbReference>
<dbReference type="AlphaFoldDB" id="A0A7R9KWK8"/>
<sequence>MDSRCDVRCVECDDSVVIEFVYTIDTTSQRSFHFKRDKNETLRQTFARIALNINKSLKKKTKTKSKTTAQTDADAVDIHLISDGVSVSQDSANTHVWKSGQTLVVGVNRYNVFVNAPTVKWMRLLKVLMSSFKIYPIISLEFCSLNECQYYWFRESIQTINSTVVEMGTDKQTKQTAKDSENSDWVLVGEGFYYETTSDDIGSKLKVVCHPLNGRQCEAISENPIEANPGLCPFEERTMFCQNAVNFGSFRIVSYNILANIYADQDYTRTVLFPYCPPYALAIDYRKQLLLKEITGYKADIYCLQEVDKLVFDADLKPIMSSLYEINSKPKYESIFSEKGNTGEGLAAFVNTSKFEILSAETVCLSQELQTNPIFAQLLSDISVNEKLLDRLMARYSVIQCILCMSLEDNNRAILLGNTHLYFHPDADHIRLIQSYIYVKYIENKIKILSKKRPELKVSPILCGDYNSCPEFGVFQLMTTDSDETIDGIDMHHSLSLDSACGQPVYTNYTPGFSGCLDYIFFDTNQLEVSEVIPMPSHEQVVQNMGLPSIVFPSDHLALISVLKWKTC</sequence>
<dbReference type="GO" id="GO:0000175">
    <property type="term" value="F:3'-5'-RNA exonuclease activity"/>
    <property type="evidence" value="ECO:0007669"/>
    <property type="project" value="TreeGrafter"/>
</dbReference>
<dbReference type="InterPro" id="IPR048821">
    <property type="entry name" value="PDE12-like_N"/>
</dbReference>
<reference evidence="3" key="1">
    <citation type="submission" date="2020-11" db="EMBL/GenBank/DDBJ databases">
        <authorList>
            <person name="Tran Van P."/>
        </authorList>
    </citation>
    <scope>NUCLEOTIDE SEQUENCE</scope>
</reference>
<dbReference type="InterPro" id="IPR036691">
    <property type="entry name" value="Endo/exonu/phosph_ase_sf"/>
</dbReference>
<dbReference type="GO" id="GO:0000288">
    <property type="term" value="P:nuclear-transcribed mRNA catabolic process, deadenylation-dependent decay"/>
    <property type="evidence" value="ECO:0007669"/>
    <property type="project" value="TreeGrafter"/>
</dbReference>
<gene>
    <name evidence="3" type="ORF">OSB1V03_LOCUS11137</name>
</gene>
<evidence type="ECO:0000259" key="2">
    <source>
        <dbReference type="Pfam" id="PF21171"/>
    </source>
</evidence>
<dbReference type="GO" id="GO:0005739">
    <property type="term" value="C:mitochondrion"/>
    <property type="evidence" value="ECO:0007669"/>
    <property type="project" value="TreeGrafter"/>
</dbReference>
<evidence type="ECO:0000259" key="1">
    <source>
        <dbReference type="Pfam" id="PF03372"/>
    </source>
</evidence>
<dbReference type="SUPFAM" id="SSF56219">
    <property type="entry name" value="DNase I-like"/>
    <property type="match status" value="1"/>
</dbReference>
<name>A0A7R9KWK8_9ACAR</name>
<dbReference type="EMBL" id="CAJPIZ010008456">
    <property type="protein sequence ID" value="CAG2111155.1"/>
    <property type="molecule type" value="Genomic_DNA"/>
</dbReference>
<dbReference type="Gene3D" id="3.60.10.10">
    <property type="entry name" value="Endonuclease/exonuclease/phosphatase"/>
    <property type="match status" value="1"/>
</dbReference>
<keyword evidence="4" id="KW-1185">Reference proteome</keyword>
<dbReference type="Pfam" id="PF03372">
    <property type="entry name" value="Exo_endo_phos"/>
    <property type="match status" value="1"/>
</dbReference>
<dbReference type="InterPro" id="IPR005135">
    <property type="entry name" value="Endo/exonuclease/phosphatase"/>
</dbReference>
<dbReference type="PANTHER" id="PTHR12121:SF37">
    <property type="entry name" value="2',5'-PHOSPHODIESTERASE 12"/>
    <property type="match status" value="1"/>
</dbReference>